<name>A0A0L8IG14_OCTBM</name>
<gene>
    <name evidence="2" type="ORF">OCBIM_22004368mg</name>
</gene>
<reference evidence="2" key="1">
    <citation type="submission" date="2015-07" db="EMBL/GenBank/DDBJ databases">
        <title>MeaNS - Measles Nucleotide Surveillance Program.</title>
        <authorList>
            <person name="Tran T."/>
            <person name="Druce J."/>
        </authorList>
    </citation>
    <scope>NUCLEOTIDE SEQUENCE</scope>
    <source>
        <strain evidence="2">UCB-OBI-ISO-001</strain>
        <tissue evidence="2">Gonad</tissue>
    </source>
</reference>
<evidence type="ECO:0000313" key="2">
    <source>
        <dbReference type="EMBL" id="KOG00432.1"/>
    </source>
</evidence>
<organism evidence="2">
    <name type="scientific">Octopus bimaculoides</name>
    <name type="common">California two-spotted octopus</name>
    <dbReference type="NCBI Taxonomy" id="37653"/>
    <lineage>
        <taxon>Eukaryota</taxon>
        <taxon>Metazoa</taxon>
        <taxon>Spiralia</taxon>
        <taxon>Lophotrochozoa</taxon>
        <taxon>Mollusca</taxon>
        <taxon>Cephalopoda</taxon>
        <taxon>Coleoidea</taxon>
        <taxon>Octopodiformes</taxon>
        <taxon>Octopoda</taxon>
        <taxon>Incirrata</taxon>
        <taxon>Octopodidae</taxon>
        <taxon>Octopus</taxon>
    </lineage>
</organism>
<dbReference type="AlphaFoldDB" id="A0A0L8IG14"/>
<feature type="region of interest" description="Disordered" evidence="1">
    <location>
        <begin position="29"/>
        <end position="50"/>
    </location>
</feature>
<evidence type="ECO:0000256" key="1">
    <source>
        <dbReference type="SAM" id="MobiDB-lite"/>
    </source>
</evidence>
<protein>
    <submittedName>
        <fullName evidence="2">Uncharacterized protein</fullName>
    </submittedName>
</protein>
<feature type="compositionally biased region" description="Polar residues" evidence="1">
    <location>
        <begin position="33"/>
        <end position="43"/>
    </location>
</feature>
<proteinExistence type="predicted"/>
<sequence>MVNVGVRVRQASYRSTWIQLIPASIHTSRAKQKQPSQLQTTKAISVLQKE</sequence>
<accession>A0A0L8IG14</accession>
<dbReference type="EMBL" id="KQ415803">
    <property type="protein sequence ID" value="KOG00432.1"/>
    <property type="molecule type" value="Genomic_DNA"/>
</dbReference>